<feature type="compositionally biased region" description="Polar residues" evidence="1">
    <location>
        <begin position="145"/>
        <end position="168"/>
    </location>
</feature>
<dbReference type="Proteomes" id="UP000324828">
    <property type="component" value="Unassembled WGS sequence"/>
</dbReference>
<proteinExistence type="predicted"/>
<feature type="domain" description="Bacteriophage lambda Replication protein O N-terminal" evidence="2">
    <location>
        <begin position="10"/>
        <end position="88"/>
    </location>
</feature>
<gene>
    <name evidence="3" type="ORF">F2S80_02265</name>
</gene>
<keyword evidence="4" id="KW-1185">Reference proteome</keyword>
<reference evidence="3 4" key="1">
    <citation type="submission" date="2019-09" db="EMBL/GenBank/DDBJ databases">
        <title>Haemophilus seminale sp. nov., isolated from human semen.</title>
        <authorList>
            <person name="Zheng M."/>
        </authorList>
    </citation>
    <scope>NUCLEOTIDE SEQUENCE [LARGE SCALE GENOMIC DNA]</scope>
    <source>
        <strain evidence="3 4">SZY H2</strain>
    </source>
</reference>
<feature type="compositionally biased region" description="Polar residues" evidence="1">
    <location>
        <begin position="97"/>
        <end position="134"/>
    </location>
</feature>
<evidence type="ECO:0000256" key="1">
    <source>
        <dbReference type="SAM" id="MobiDB-lite"/>
    </source>
</evidence>
<evidence type="ECO:0000259" key="2">
    <source>
        <dbReference type="Pfam" id="PF04492"/>
    </source>
</evidence>
<evidence type="ECO:0000313" key="4">
    <source>
        <dbReference type="Proteomes" id="UP000324828"/>
    </source>
</evidence>
<dbReference type="RefSeq" id="WP_139990088.1">
    <property type="nucleotide sequence ID" value="NZ_VCED01000005.1"/>
</dbReference>
<organism evidence="3 4">
    <name type="scientific">Haemophilus seminalis</name>
    <dbReference type="NCBI Taxonomy" id="2582921"/>
    <lineage>
        <taxon>Bacteria</taxon>
        <taxon>Pseudomonadati</taxon>
        <taxon>Pseudomonadota</taxon>
        <taxon>Gammaproteobacteria</taxon>
        <taxon>Pasteurellales</taxon>
        <taxon>Pasteurellaceae</taxon>
        <taxon>Haemophilus</taxon>
    </lineage>
</organism>
<comment type="caution">
    <text evidence="3">The sequence shown here is derived from an EMBL/GenBank/DDBJ whole genome shotgun (WGS) entry which is preliminary data.</text>
</comment>
<dbReference type="InterPro" id="IPR006497">
    <property type="entry name" value="Phage_lambda_VrpO_N"/>
</dbReference>
<accession>A0ABQ6SMV7</accession>
<dbReference type="Pfam" id="PF04492">
    <property type="entry name" value="Phage_rep_O"/>
    <property type="match status" value="1"/>
</dbReference>
<evidence type="ECO:0000313" key="3">
    <source>
        <dbReference type="EMBL" id="KAA5523573.1"/>
    </source>
</evidence>
<feature type="region of interest" description="Disordered" evidence="1">
    <location>
        <begin position="97"/>
        <end position="177"/>
    </location>
</feature>
<protein>
    <submittedName>
        <fullName evidence="3">Replication protein</fullName>
    </submittedName>
</protein>
<dbReference type="Gene3D" id="1.10.10.10">
    <property type="entry name" value="Winged helix-like DNA-binding domain superfamily/Winged helix DNA-binding domain"/>
    <property type="match status" value="1"/>
</dbReference>
<dbReference type="EMBL" id="VXDF01000002">
    <property type="protein sequence ID" value="KAA5523573.1"/>
    <property type="molecule type" value="Genomic_DNA"/>
</dbReference>
<name>A0ABQ6SMV7_9PAST</name>
<dbReference type="InterPro" id="IPR036388">
    <property type="entry name" value="WH-like_DNA-bd_sf"/>
</dbReference>
<sequence>MSRFIPNSFQIPNSVIDELLAKLTCAELKCYLYVVRKTKGWNKDSDNISVSQFMEVTGLSNRSVITACESLVQMGLLERSGGERKLNTYSVKAFEISQTGEKSSSEQSGENFSQTGEKSSSEQSGENFSQTGEKSSSDLVKKVHTQNNNKNTIQNHPPISPQGESATPANGKINAENIPLPDYVDRETWIAYCRMRKAKRAEIKTEDTIKRCLRDLEKLCGRSPDLARAILDQSIANTYTGLFALKSLPNQTVNSSASNDPFADNGTWGVGRKLNVDPSLIPEYLR</sequence>